<name>A0A4P7NER0_PYROR</name>
<sequence>MSTCRETPKSRFARTRAAGVPRSPRGQEPYRTPVMAFTSGMPPLTAFEPSSFAPSLNHSFSWPFFFQLRTVAPYRRTSTLSPVGNTASTRDLS</sequence>
<organism evidence="2 3">
    <name type="scientific">Pyricularia oryzae</name>
    <name type="common">Rice blast fungus</name>
    <name type="synonym">Magnaporthe oryzae</name>
    <dbReference type="NCBI Taxonomy" id="318829"/>
    <lineage>
        <taxon>Eukaryota</taxon>
        <taxon>Fungi</taxon>
        <taxon>Dikarya</taxon>
        <taxon>Ascomycota</taxon>
        <taxon>Pezizomycotina</taxon>
        <taxon>Sordariomycetes</taxon>
        <taxon>Sordariomycetidae</taxon>
        <taxon>Magnaporthales</taxon>
        <taxon>Pyriculariaceae</taxon>
        <taxon>Pyricularia</taxon>
    </lineage>
</organism>
<dbReference type="EMBL" id="CP034207">
    <property type="protein sequence ID" value="QBZ60346.1"/>
    <property type="molecule type" value="Genomic_DNA"/>
</dbReference>
<dbReference type="AlphaFoldDB" id="A0A4P7NER0"/>
<feature type="region of interest" description="Disordered" evidence="1">
    <location>
        <begin position="1"/>
        <end position="35"/>
    </location>
</feature>
<proteinExistence type="predicted"/>
<accession>A0A4P7NER0</accession>
<protein>
    <submittedName>
        <fullName evidence="2">Uncharacterized protein</fullName>
    </submittedName>
</protein>
<reference evidence="2 3" key="1">
    <citation type="journal article" date="2019" name="Mol. Biol. Evol.">
        <title>Blast fungal genomes show frequent chromosomal changes, gene gains and losses, and effector gene turnover.</title>
        <authorList>
            <person name="Gomez Luciano L.B."/>
            <person name="Jason Tsai I."/>
            <person name="Chuma I."/>
            <person name="Tosa Y."/>
            <person name="Chen Y.H."/>
            <person name="Li J.Y."/>
            <person name="Li M.Y."/>
            <person name="Jade Lu M.Y."/>
            <person name="Nakayashiki H."/>
            <person name="Li W.H."/>
        </authorList>
    </citation>
    <scope>NUCLEOTIDE SEQUENCE [LARGE SCALE GENOMIC DNA]</scope>
    <source>
        <strain evidence="2">MZ5-1-6</strain>
    </source>
</reference>
<gene>
    <name evidence="2" type="ORF">PoMZ_07287</name>
</gene>
<dbReference type="Proteomes" id="UP000294847">
    <property type="component" value="Chromosome 4"/>
</dbReference>
<evidence type="ECO:0000256" key="1">
    <source>
        <dbReference type="SAM" id="MobiDB-lite"/>
    </source>
</evidence>
<evidence type="ECO:0000313" key="2">
    <source>
        <dbReference type="EMBL" id="QBZ60346.1"/>
    </source>
</evidence>
<evidence type="ECO:0000313" key="3">
    <source>
        <dbReference type="Proteomes" id="UP000294847"/>
    </source>
</evidence>